<dbReference type="OrthoDB" id="5855206at2759"/>
<evidence type="ECO:0000256" key="3">
    <source>
        <dbReference type="SAM" id="MobiDB-lite"/>
    </source>
</evidence>
<feature type="region of interest" description="Disordered" evidence="3">
    <location>
        <begin position="269"/>
        <end position="386"/>
    </location>
</feature>
<dbReference type="FunFam" id="3.80.10.10:FF:001494">
    <property type="entry name" value="Uncharacterized protein"/>
    <property type="match status" value="1"/>
</dbReference>
<keyword evidence="5" id="KW-1185">Reference proteome</keyword>
<evidence type="ECO:0000313" key="5">
    <source>
        <dbReference type="Proteomes" id="UP000007110"/>
    </source>
</evidence>
<dbReference type="OMA" id="NGYEMID"/>
<evidence type="ECO:0000256" key="1">
    <source>
        <dbReference type="ARBA" id="ARBA00022614"/>
    </source>
</evidence>
<feature type="compositionally biased region" description="Basic and acidic residues" evidence="3">
    <location>
        <begin position="362"/>
        <end position="372"/>
    </location>
</feature>
<dbReference type="FunFam" id="3.80.10.10:FF:001674">
    <property type="entry name" value="Uncharacterized protein"/>
    <property type="match status" value="1"/>
</dbReference>
<proteinExistence type="predicted"/>
<dbReference type="AlphaFoldDB" id="A0A7M7N2I9"/>
<dbReference type="Gene3D" id="3.80.10.10">
    <property type="entry name" value="Ribonuclease Inhibitor"/>
    <property type="match status" value="3"/>
</dbReference>
<dbReference type="EnsemblMetazoa" id="XM_030973833">
    <property type="protein sequence ID" value="XP_030829693"/>
    <property type="gene ID" value="LOC588394"/>
</dbReference>
<reference evidence="4" key="2">
    <citation type="submission" date="2021-01" db="UniProtKB">
        <authorList>
            <consortium name="EnsemblMetazoa"/>
        </authorList>
    </citation>
    <scope>IDENTIFICATION</scope>
</reference>
<feature type="region of interest" description="Disordered" evidence="3">
    <location>
        <begin position="413"/>
        <end position="437"/>
    </location>
</feature>
<feature type="compositionally biased region" description="Acidic residues" evidence="3">
    <location>
        <begin position="419"/>
        <end position="429"/>
    </location>
</feature>
<dbReference type="RefSeq" id="XP_030829693.1">
    <property type="nucleotide sequence ID" value="XM_030973833.1"/>
</dbReference>
<organism evidence="4 5">
    <name type="scientific">Strongylocentrotus purpuratus</name>
    <name type="common">Purple sea urchin</name>
    <dbReference type="NCBI Taxonomy" id="7668"/>
    <lineage>
        <taxon>Eukaryota</taxon>
        <taxon>Metazoa</taxon>
        <taxon>Echinodermata</taxon>
        <taxon>Eleutherozoa</taxon>
        <taxon>Echinozoa</taxon>
        <taxon>Echinoidea</taxon>
        <taxon>Euechinoidea</taxon>
        <taxon>Echinacea</taxon>
        <taxon>Camarodonta</taxon>
        <taxon>Echinidea</taxon>
        <taxon>Strongylocentrotidae</taxon>
        <taxon>Strongylocentrotus</taxon>
    </lineage>
</organism>
<protein>
    <recommendedName>
        <fullName evidence="6">Tubulin-specific chaperone cofactor E-like protein</fullName>
    </recommendedName>
</protein>
<evidence type="ECO:0000256" key="2">
    <source>
        <dbReference type="ARBA" id="ARBA00022737"/>
    </source>
</evidence>
<dbReference type="InParanoid" id="A0A7M7N2I9"/>
<name>A0A7M7N2I9_STRPU</name>
<dbReference type="SUPFAM" id="SSF52058">
    <property type="entry name" value="L domain-like"/>
    <property type="match status" value="1"/>
</dbReference>
<evidence type="ECO:0008006" key="6">
    <source>
        <dbReference type="Google" id="ProtNLM"/>
    </source>
</evidence>
<evidence type="ECO:0000313" key="4">
    <source>
        <dbReference type="EnsemblMetazoa" id="XP_030829693"/>
    </source>
</evidence>
<keyword evidence="1" id="KW-0433">Leucine-rich repeat</keyword>
<feature type="compositionally biased region" description="Polar residues" evidence="3">
    <location>
        <begin position="374"/>
        <end position="383"/>
    </location>
</feature>
<sequence length="667" mass="75125">MPKSFVAALKAKYCEDEDDASNCVVSFVYTNRPRKNSGGEGEAELGYLTSMVLSMSGITHAGIPSEGLTSLCPNVTDLDLSRNQIGSWDEVMCILRSLDKLQFVNLSGNRLQDPKKSLANLSGVKFGIENLVLNNTGVSWDDILLICRCLPQLRELHASQNGYLDIPASAECVRECFRKLEVLHLTDNNFTRWEQVVPLSLLPALHTLMLSENPLSNIHYVITMPSQEDGDGEDVNNKMDVCSDNQPAGPDISDVVTEILDKLIEDASTMSNQNSLEADPSRSPSHRVSDPSYDSGMEDYQPNTPRRVPKERLSSQGSEDSDPCGYGAIRQDNPPLPEKTVHQVLPGISEHGAKPVPLSSPKSEDKRRKLSESKPMNASSTVPESDARNDEVLVDINTDKFAYFEVAWDPDEAIGHEEEEREEEEEEEKEIEKETPPVCPFTQFPSLKVLCVTNTKVEKWSDVESIRAFPCLESLRVKGMPFLENLAIDEKRKLLVASLPNIKMLNGSEIKEEEREKSERFFIRHFDEHPEPPPWIEDLVQRHGNLKPMTEIDIGRGFQVHAQLSFVYSGKCIHQATIHVVQNVSELRKYCAKLVDKPQRMLRMYHLSKSPNAGETELNLLNQDLLPMSRYDMTHGDEIHIETTSYQPHIAQPFVVKNFNGSYYPDF</sequence>
<dbReference type="PANTHER" id="PTHR15454:SF56">
    <property type="entry name" value="PROTEIN PHOSPHATASE 1 REGULATORY SUBUNIT 7-RELATED"/>
    <property type="match status" value="1"/>
</dbReference>
<dbReference type="Proteomes" id="UP000007110">
    <property type="component" value="Unassembled WGS sequence"/>
</dbReference>
<dbReference type="InterPro" id="IPR032675">
    <property type="entry name" value="LRR_dom_sf"/>
</dbReference>
<dbReference type="PANTHER" id="PTHR15454">
    <property type="entry name" value="NISCHARIN RELATED"/>
    <property type="match status" value="1"/>
</dbReference>
<keyword evidence="2" id="KW-0677">Repeat</keyword>
<accession>A0A7M7N2I9</accession>
<reference evidence="5" key="1">
    <citation type="submission" date="2015-02" db="EMBL/GenBank/DDBJ databases">
        <title>Genome sequencing for Strongylocentrotus purpuratus.</title>
        <authorList>
            <person name="Murali S."/>
            <person name="Liu Y."/>
            <person name="Vee V."/>
            <person name="English A."/>
            <person name="Wang M."/>
            <person name="Skinner E."/>
            <person name="Han Y."/>
            <person name="Muzny D.M."/>
            <person name="Worley K.C."/>
            <person name="Gibbs R.A."/>
        </authorList>
    </citation>
    <scope>NUCLEOTIDE SEQUENCE</scope>
</reference>
<dbReference type="GeneID" id="588394"/>
<dbReference type="KEGG" id="spu:588394"/>